<dbReference type="CDD" id="cd17932">
    <property type="entry name" value="DEXQc_UvrD"/>
    <property type="match status" value="1"/>
</dbReference>
<evidence type="ECO:0000256" key="9">
    <source>
        <dbReference type="ARBA" id="ARBA00023125"/>
    </source>
</evidence>
<keyword evidence="5 15" id="KW-0378">Hydrolase</keyword>
<dbReference type="GO" id="GO:0000725">
    <property type="term" value="P:recombinational repair"/>
    <property type="evidence" value="ECO:0007669"/>
    <property type="project" value="TreeGrafter"/>
</dbReference>
<evidence type="ECO:0000256" key="7">
    <source>
        <dbReference type="ARBA" id="ARBA00022839"/>
    </source>
</evidence>
<dbReference type="InterPro" id="IPR038726">
    <property type="entry name" value="PDDEXK_AddAB-type"/>
</dbReference>
<comment type="caution">
    <text evidence="18">The sequence shown here is derived from an EMBL/GenBank/DDBJ whole genome shotgun (WGS) entry which is preliminary data.</text>
</comment>
<gene>
    <name evidence="18" type="ORF">A3B93_00135</name>
</gene>
<dbReference type="PROSITE" id="PS51198">
    <property type="entry name" value="UVRD_HELICASE_ATP_BIND"/>
    <property type="match status" value="1"/>
</dbReference>
<dbReference type="InterPro" id="IPR011604">
    <property type="entry name" value="PDDEXK-like_dom_sf"/>
</dbReference>
<evidence type="ECO:0000256" key="4">
    <source>
        <dbReference type="ARBA" id="ARBA00022763"/>
    </source>
</evidence>
<dbReference type="InterPro" id="IPR014017">
    <property type="entry name" value="DNA_helicase_UvrD-like_C"/>
</dbReference>
<evidence type="ECO:0000256" key="1">
    <source>
        <dbReference type="ARBA" id="ARBA00009922"/>
    </source>
</evidence>
<evidence type="ECO:0000313" key="19">
    <source>
        <dbReference type="Proteomes" id="UP000179880"/>
    </source>
</evidence>
<evidence type="ECO:0000256" key="14">
    <source>
        <dbReference type="ARBA" id="ARBA00048988"/>
    </source>
</evidence>
<keyword evidence="10" id="KW-0234">DNA repair</keyword>
<reference evidence="18 19" key="1">
    <citation type="journal article" date="2016" name="Nat. Commun.">
        <title>Thousands of microbial genomes shed light on interconnected biogeochemical processes in an aquifer system.</title>
        <authorList>
            <person name="Anantharaman K."/>
            <person name="Brown C.T."/>
            <person name="Hug L.A."/>
            <person name="Sharon I."/>
            <person name="Castelle C.J."/>
            <person name="Probst A.J."/>
            <person name="Thomas B.C."/>
            <person name="Singh A."/>
            <person name="Wilkins M.J."/>
            <person name="Karaoz U."/>
            <person name="Brodie E.L."/>
            <person name="Williams K.H."/>
            <person name="Hubbard S.S."/>
            <person name="Banfield J.F."/>
        </authorList>
    </citation>
    <scope>NUCLEOTIDE SEQUENCE [LARGE SCALE GENOMIC DNA]</scope>
</reference>
<evidence type="ECO:0000256" key="11">
    <source>
        <dbReference type="ARBA" id="ARBA00023235"/>
    </source>
</evidence>
<dbReference type="Gene3D" id="1.10.486.10">
    <property type="entry name" value="PCRA, domain 4"/>
    <property type="match status" value="1"/>
</dbReference>
<sequence length="1021" mass="117736">MAVFEEFYKALNKEQKAAVDATEGPVMVTAGPGTGKTQILTLRIANILRKTDTAPENILALTFTDAAGQNMRKRLSEIIGPLAFRVEIKTFHGFCNDIIKNYPEEFPRIIGSRHIAKFDQVSIIEKLIDAPPAGGALKILRPFGDPYLYTRSVLESIDGLKREGVNPKRFTELVRKEKKNFQKTPHLYHEKGAHKGKMKGEYQKLEKQIAKNHELSRLYFSYQKTLEKEKLYDYADMIMEVFLAVSKNKNLLLILQEEHQYILVDEHQDTNNAQNKILELLAGFHQNPNIFVVGDEKQAIFRFQGASLENFLYFKKLYPKAKLITLTENYRSSQTILDSAHSLISNLTSPQPSPKGRGSKLIAKTGHEEKPLHLLAFSSQDAENYFLAQGIKLKIDGGIKSEEIAVLYRDNKDAFPIARMLEKFNIPHSIESDQELFSDPDVRKIIILLKTINNYGEDEYLAEALHLDFLNINPLEVYKLIRRSHNEKKNLYDLLDSPPPVLPLIKGEVPKAEEVLRELAKKFSRWARLAKNENLLKVFETVFEESGMLRTMMAGGSISGRLETINAFFDELKGIVEANPKAMLADLFKYLETIEKHQLFIRKRKRMIKAGRVRLMTVHRAKGLEFDYVHIAGTCDGHFGNRRSLDRLPLLPKVYLLTERPIDSVDENADERRLFYVALTRARKGVTITYSKQSETGREQLPSQFITEIRKDLIEEIDTSKFEKDFEEKKHILFSPPPDKGEVGRGLSVLDQEFVRELFEGQGFSVTALNNYLECPWNYFYSNLLRLPKAKNKHMMYGTAVHNALRDFFPQLKDRDLPKENLLRSFEFYLNKEPMNDRDLAEVFKKGKKSLSGYYDRYYKTWERNVLTEYGIRGIDIELPVHLTGQLDKLEFVDPLTDSGQAGVNVVDYKTRQPLSRNEIEKRGYKRQLVFYKLLLDNFGPSTKLGASKPKFEMVSGELDFIEPNQRGKYRKEKFIITDEEIKELKRTIARVTDEIVNLKFWNAHCGKKDCSYCGLRAVMR</sequence>
<dbReference type="PROSITE" id="PS51217">
    <property type="entry name" value="UVRD_HELICASE_CTER"/>
    <property type="match status" value="1"/>
</dbReference>
<dbReference type="InterPro" id="IPR027417">
    <property type="entry name" value="P-loop_NTPase"/>
</dbReference>
<comment type="similarity">
    <text evidence="1">Belongs to the helicase family. UvrD subfamily.</text>
</comment>
<dbReference type="Proteomes" id="UP000179880">
    <property type="component" value="Unassembled WGS sequence"/>
</dbReference>
<evidence type="ECO:0000256" key="12">
    <source>
        <dbReference type="ARBA" id="ARBA00034617"/>
    </source>
</evidence>
<keyword evidence="9" id="KW-0238">DNA-binding</keyword>
<keyword evidence="4" id="KW-0227">DNA damage</keyword>
<evidence type="ECO:0000259" key="17">
    <source>
        <dbReference type="PROSITE" id="PS51217"/>
    </source>
</evidence>
<evidence type="ECO:0000256" key="6">
    <source>
        <dbReference type="ARBA" id="ARBA00022806"/>
    </source>
</evidence>
<evidence type="ECO:0000256" key="15">
    <source>
        <dbReference type="PROSITE-ProRule" id="PRU00560"/>
    </source>
</evidence>
<dbReference type="Pfam" id="PF13361">
    <property type="entry name" value="UvrD_C"/>
    <property type="match status" value="1"/>
</dbReference>
<evidence type="ECO:0000256" key="2">
    <source>
        <dbReference type="ARBA" id="ARBA00022722"/>
    </source>
</evidence>
<keyword evidence="6 15" id="KW-0347">Helicase</keyword>
<keyword evidence="8 15" id="KW-0067">ATP-binding</keyword>
<evidence type="ECO:0000259" key="16">
    <source>
        <dbReference type="PROSITE" id="PS51198"/>
    </source>
</evidence>
<dbReference type="EC" id="5.6.2.4" evidence="13"/>
<dbReference type="InterPro" id="IPR014016">
    <property type="entry name" value="UvrD-like_ATP-bd"/>
</dbReference>
<dbReference type="AlphaFoldDB" id="A0A1F6WK02"/>
<evidence type="ECO:0000256" key="10">
    <source>
        <dbReference type="ARBA" id="ARBA00023204"/>
    </source>
</evidence>
<evidence type="ECO:0000313" key="18">
    <source>
        <dbReference type="EMBL" id="OGI82208.1"/>
    </source>
</evidence>
<keyword evidence="7" id="KW-0269">Exonuclease</keyword>
<dbReference type="SUPFAM" id="SSF52540">
    <property type="entry name" value="P-loop containing nucleoside triphosphate hydrolases"/>
    <property type="match status" value="1"/>
</dbReference>
<keyword evidence="11" id="KW-0413">Isomerase</keyword>
<dbReference type="GO" id="GO:0004527">
    <property type="term" value="F:exonuclease activity"/>
    <property type="evidence" value="ECO:0007669"/>
    <property type="project" value="UniProtKB-KW"/>
</dbReference>
<dbReference type="Gene3D" id="1.10.10.160">
    <property type="match status" value="1"/>
</dbReference>
<keyword evidence="3 15" id="KW-0547">Nucleotide-binding</keyword>
<dbReference type="InterPro" id="IPR000212">
    <property type="entry name" value="DNA_helicase_UvrD/REP"/>
</dbReference>
<dbReference type="GO" id="GO:0003677">
    <property type="term" value="F:DNA binding"/>
    <property type="evidence" value="ECO:0007669"/>
    <property type="project" value="UniProtKB-KW"/>
</dbReference>
<dbReference type="Gene3D" id="3.90.320.10">
    <property type="match status" value="1"/>
</dbReference>
<organism evidence="18 19">
    <name type="scientific">Candidatus Nomurabacteria bacterium RIFCSPHIGHO2_02_FULL_42_24</name>
    <dbReference type="NCBI Taxonomy" id="1801757"/>
    <lineage>
        <taxon>Bacteria</taxon>
        <taxon>Candidatus Nomuraibacteriota</taxon>
    </lineage>
</organism>
<keyword evidence="2" id="KW-0540">Nuclease</keyword>
<dbReference type="GO" id="GO:0043138">
    <property type="term" value="F:3'-5' DNA helicase activity"/>
    <property type="evidence" value="ECO:0007669"/>
    <property type="project" value="UniProtKB-EC"/>
</dbReference>
<protein>
    <recommendedName>
        <fullName evidence="13">DNA 3'-5' helicase</fullName>
        <ecNumber evidence="13">5.6.2.4</ecNumber>
    </recommendedName>
</protein>
<evidence type="ECO:0000256" key="8">
    <source>
        <dbReference type="ARBA" id="ARBA00022840"/>
    </source>
</evidence>
<feature type="domain" description="UvrD-like helicase C-terminal" evidence="17">
    <location>
        <begin position="334"/>
        <end position="623"/>
    </location>
</feature>
<dbReference type="PANTHER" id="PTHR11070:SF2">
    <property type="entry name" value="ATP-DEPENDENT DNA HELICASE SRS2"/>
    <property type="match status" value="1"/>
</dbReference>
<feature type="domain" description="UvrD-like helicase ATP-binding" evidence="16">
    <location>
        <begin position="9"/>
        <end position="333"/>
    </location>
</feature>
<comment type="catalytic activity">
    <reaction evidence="12">
        <text>Couples ATP hydrolysis with the unwinding of duplex DNA by translocating in the 3'-5' direction.</text>
        <dbReference type="EC" id="5.6.2.4"/>
    </reaction>
</comment>
<feature type="binding site" evidence="15">
    <location>
        <begin position="30"/>
        <end position="37"/>
    </location>
    <ligand>
        <name>ATP</name>
        <dbReference type="ChEBI" id="CHEBI:30616"/>
    </ligand>
</feature>
<evidence type="ECO:0000256" key="13">
    <source>
        <dbReference type="ARBA" id="ARBA00034808"/>
    </source>
</evidence>
<dbReference type="GO" id="GO:0005524">
    <property type="term" value="F:ATP binding"/>
    <property type="evidence" value="ECO:0007669"/>
    <property type="project" value="UniProtKB-UniRule"/>
</dbReference>
<dbReference type="Pfam" id="PF00580">
    <property type="entry name" value="UvrD-helicase"/>
    <property type="match status" value="1"/>
</dbReference>
<dbReference type="Pfam" id="PF12705">
    <property type="entry name" value="PDDEXK_1"/>
    <property type="match status" value="1"/>
</dbReference>
<name>A0A1F6WK02_9BACT</name>
<evidence type="ECO:0000256" key="5">
    <source>
        <dbReference type="ARBA" id="ARBA00022801"/>
    </source>
</evidence>
<dbReference type="Gene3D" id="3.40.50.300">
    <property type="entry name" value="P-loop containing nucleotide triphosphate hydrolases"/>
    <property type="match status" value="2"/>
</dbReference>
<dbReference type="PANTHER" id="PTHR11070">
    <property type="entry name" value="UVRD / RECB / PCRA DNA HELICASE FAMILY MEMBER"/>
    <property type="match status" value="1"/>
</dbReference>
<accession>A0A1F6WK02</accession>
<proteinExistence type="inferred from homology"/>
<dbReference type="EMBL" id="MFUH01000009">
    <property type="protein sequence ID" value="OGI82208.1"/>
    <property type="molecule type" value="Genomic_DNA"/>
</dbReference>
<comment type="catalytic activity">
    <reaction evidence="14">
        <text>ATP + H2O = ADP + phosphate + H(+)</text>
        <dbReference type="Rhea" id="RHEA:13065"/>
        <dbReference type="ChEBI" id="CHEBI:15377"/>
        <dbReference type="ChEBI" id="CHEBI:15378"/>
        <dbReference type="ChEBI" id="CHEBI:30616"/>
        <dbReference type="ChEBI" id="CHEBI:43474"/>
        <dbReference type="ChEBI" id="CHEBI:456216"/>
        <dbReference type="EC" id="5.6.2.4"/>
    </reaction>
</comment>
<dbReference type="InterPro" id="IPR013986">
    <property type="entry name" value="DExx_box_DNA_helicase_dom_sf"/>
</dbReference>
<evidence type="ECO:0000256" key="3">
    <source>
        <dbReference type="ARBA" id="ARBA00022741"/>
    </source>
</evidence>